<dbReference type="Proteomes" id="UP000037193">
    <property type="component" value="Unassembled WGS sequence"/>
</dbReference>
<dbReference type="RefSeq" id="WP_025220952.1">
    <property type="nucleotide sequence ID" value="NZ_AVQD01000016.1"/>
</dbReference>
<feature type="transmembrane region" description="Helical" evidence="1">
    <location>
        <begin position="21"/>
        <end position="44"/>
    </location>
</feature>
<evidence type="ECO:0000313" key="3">
    <source>
        <dbReference type="Proteomes" id="UP000037193"/>
    </source>
</evidence>
<sequence length="625" mass="68784">MIRGFLSDVLAKWKRFRWQGLVKVWAVFMAIALVLLVESLGLHYGATRFDITYLDRDKAIPAANAIAGEKATNLLVVDSSQEGVADAESMLDRVLLDMKVPTVTVDLAQDDEIPALKQYQTMVIAMPNLDPLGKHVLQIMQWVKKGGGVMFAMTPEKTGYLDVIGPQIGIESSAYEYVVTEGITPSKDFMLGGGRTYVLSNPFKSSLSVSLNDRAQVKAISSNGRTPLIWSTSVNSGSAVVCNIGIYDKVLRGFYASAFSLLGSATAYPVINSAAFYLDDFPSPVPSGNGKYIKRDYNMSISEFYSQVWWPDLTKLAERYGIRFTGVMIENYGDDTKSDPVRQTDNTQFEYFGGLLLQQNGEIGYHGYNHQPLVLPNTDYGNEYTYVKWPNRKAIVDSLHELIAFQKAVLPAATSSVYVPPSNILSSEGRQIIGEDVPQIRAIASMFLPADSSLPYVQEFGVASDGVVEAPRIVSGSMVGDTYMRLVAVSELNMHYVSSHFMHPDDLLDEDRGAKEGWETYRKGLEDYLDWLEQSAPSIRMQTGTECAAAVQRFSGLTVSMATSDDSWDLHLGNLTDQGWLMFRANSGTPGRVRGGSLTKLTGNLYLLKATSATVHIEHKTGGEA</sequence>
<dbReference type="EMBL" id="AVQD01000016">
    <property type="protein sequence ID" value="KOA39167.1"/>
    <property type="molecule type" value="Genomic_DNA"/>
</dbReference>
<comment type="caution">
    <text evidence="2">The sequence shown here is derived from an EMBL/GenBank/DDBJ whole genome shotgun (WGS) entry which is preliminary data.</text>
</comment>
<dbReference type="AlphaFoldDB" id="A0A0L7AVA5"/>
<dbReference type="PATRIC" id="fig|1365965.3.peg.2022"/>
<keyword evidence="1" id="KW-0812">Transmembrane</keyword>
<dbReference type="CDD" id="cd10924">
    <property type="entry name" value="CE4_COG4878"/>
    <property type="match status" value="1"/>
</dbReference>
<reference evidence="2 3" key="1">
    <citation type="journal article" date="2015" name="Int J Genomics">
        <title>Comparative Genomics Revealed Genetic Diversity and Species/Strain-Level Differences in Carbohydrate Metabolism of Three Probiotic Bifidobacterial Species.</title>
        <authorList>
            <person name="Odamaki T."/>
            <person name="Horigome A."/>
            <person name="Sugahara H."/>
            <person name="Hashikura N."/>
            <person name="Minami J."/>
            <person name="Xiao J.Z."/>
            <person name="Abe F."/>
        </authorList>
    </citation>
    <scope>NUCLEOTIDE SEQUENCE [LARGE SCALE GENOMIC DNA]</scope>
    <source>
        <strain evidence="2 3">MCC 1128</strain>
    </source>
</reference>
<keyword evidence="1" id="KW-0472">Membrane</keyword>
<evidence type="ECO:0000313" key="2">
    <source>
        <dbReference type="EMBL" id="KOA39167.1"/>
    </source>
</evidence>
<gene>
    <name evidence="2" type="ORF">BBM1128_10040</name>
</gene>
<accession>A0A0L7AVA5</accession>
<proteinExistence type="predicted"/>
<keyword evidence="1" id="KW-1133">Transmembrane helix</keyword>
<organism evidence="2 3">
    <name type="scientific">Bifidobacterium breve MCC 1128</name>
    <dbReference type="NCBI Taxonomy" id="1365965"/>
    <lineage>
        <taxon>Bacteria</taxon>
        <taxon>Bacillati</taxon>
        <taxon>Actinomycetota</taxon>
        <taxon>Actinomycetes</taxon>
        <taxon>Bifidobacteriales</taxon>
        <taxon>Bifidobacteriaceae</taxon>
        <taxon>Bifidobacterium</taxon>
    </lineage>
</organism>
<protein>
    <submittedName>
        <fullName evidence="2">Membrane protein</fullName>
    </submittedName>
</protein>
<evidence type="ECO:0000256" key="1">
    <source>
        <dbReference type="SAM" id="Phobius"/>
    </source>
</evidence>
<dbReference type="Pfam" id="PF09960">
    <property type="entry name" value="DUF2194"/>
    <property type="match status" value="2"/>
</dbReference>
<name>A0A0L7AVA5_BIFBR</name>
<dbReference type="InterPro" id="IPR018695">
    <property type="entry name" value="DUF2194"/>
</dbReference>